<dbReference type="Pfam" id="PF01970">
    <property type="entry name" value="TctA"/>
    <property type="match status" value="1"/>
</dbReference>
<feature type="transmembrane region" description="Helical" evidence="1">
    <location>
        <begin position="115"/>
        <end position="132"/>
    </location>
</feature>
<evidence type="ECO:0000313" key="3">
    <source>
        <dbReference type="EMBL" id="ATW28328.1"/>
    </source>
</evidence>
<keyword evidence="1" id="KW-1133">Transmembrane helix</keyword>
<sequence length="506" mass="53693">MEMLSSMLILFHEPSLILYTVVGVFLGMYAGALPGISVVMAVSLLVSFTFSWSLHPSLAMMIGAHIGGNYGGSRCAILINIPGTAPAAITAFDGYPCAQRGEVARALSTAATQSVLGGILGTIVMFTMTPIISNFALNFAPRDYFLLGLMGLMLVSSLSGESFAKGIFCGAVGLLIGCVGMDYATSLTRFTFGSIPLMTGINSTVAIIGLFGMAEALIQIRTVYKTTTVRQKIGRVVPLWKDVVKHIPLTLRTSSIGVFIGALPGTGGSIAALLAYDHAKKTVKNPEVPFGQGAIEGIIAPESADNASVEGAYIPMLTLGIPGDATTAVIIGALFVHGLRPGPLFMSTSPDVLGVICAAMLIGNIALLPVSFSGIRMFAKFCEIPKPILMPLIIVLCVIGTYAISYSVTDVGLMMAFGVLGYFMKKHNYPVSCVVLGAVLSSLVEQNLRKSIGLSNGSLGKWFGDMLTDPLSCVLFIILVTMMVTQTRIWKDHKGKLMFWKKQKVY</sequence>
<accession>A0A3G1L0Z4</accession>
<evidence type="ECO:0000259" key="2">
    <source>
        <dbReference type="Pfam" id="PF01970"/>
    </source>
</evidence>
<name>A0A3G1L0Z4_FORW1</name>
<feature type="transmembrane region" description="Helical" evidence="1">
    <location>
        <begin position="7"/>
        <end position="30"/>
    </location>
</feature>
<keyword evidence="1" id="KW-0812">Transmembrane</keyword>
<feature type="domain" description="DUF112" evidence="2">
    <location>
        <begin position="17"/>
        <end position="436"/>
    </location>
</feature>
<feature type="transmembrane region" description="Helical" evidence="1">
    <location>
        <begin position="167"/>
        <end position="185"/>
    </location>
</feature>
<gene>
    <name evidence="3" type="ORF">DCMF_03670</name>
</gene>
<feature type="transmembrane region" description="Helical" evidence="1">
    <location>
        <begin position="352"/>
        <end position="375"/>
    </location>
</feature>
<dbReference type="KEGG" id="fwa:DCMF_03670"/>
<reference evidence="3 4" key="1">
    <citation type="submission" date="2016-10" db="EMBL/GenBank/DDBJ databases">
        <title>Complete Genome Sequence of Peptococcaceae strain DCMF.</title>
        <authorList>
            <person name="Edwards R.J."/>
            <person name="Holland S.I."/>
            <person name="Deshpande N.P."/>
            <person name="Wong Y.K."/>
            <person name="Ertan H."/>
            <person name="Manefield M."/>
            <person name="Russell T.L."/>
            <person name="Lee M.J."/>
        </authorList>
    </citation>
    <scope>NUCLEOTIDE SEQUENCE [LARGE SCALE GENOMIC DNA]</scope>
    <source>
        <strain evidence="3 4">DCMF</strain>
    </source>
</reference>
<feature type="transmembrane region" description="Helical" evidence="1">
    <location>
        <begin position="387"/>
        <end position="409"/>
    </location>
</feature>
<dbReference type="InterPro" id="IPR002823">
    <property type="entry name" value="DUF112_TM"/>
</dbReference>
<feature type="transmembrane region" description="Helical" evidence="1">
    <location>
        <begin position="197"/>
        <end position="218"/>
    </location>
</feature>
<keyword evidence="1" id="KW-0472">Membrane</keyword>
<dbReference type="Proteomes" id="UP000323521">
    <property type="component" value="Chromosome"/>
</dbReference>
<dbReference type="OrthoDB" id="9781349at2"/>
<feature type="transmembrane region" description="Helical" evidence="1">
    <location>
        <begin position="256"/>
        <end position="276"/>
    </location>
</feature>
<evidence type="ECO:0000313" key="4">
    <source>
        <dbReference type="Proteomes" id="UP000323521"/>
    </source>
</evidence>
<dbReference type="AlphaFoldDB" id="A0A3G1L0Z4"/>
<proteinExistence type="predicted"/>
<protein>
    <submittedName>
        <fullName evidence="3">C4-dicarboxylate ABC transporter permease</fullName>
    </submittedName>
</protein>
<dbReference type="EMBL" id="CP017634">
    <property type="protein sequence ID" value="ATW28328.1"/>
    <property type="molecule type" value="Genomic_DNA"/>
</dbReference>
<dbReference type="PANTHER" id="PTHR35342:SF5">
    <property type="entry name" value="TRICARBOXYLIC TRANSPORT PROTEIN"/>
    <property type="match status" value="1"/>
</dbReference>
<feature type="transmembrane region" description="Helical" evidence="1">
    <location>
        <begin position="469"/>
        <end position="490"/>
    </location>
</feature>
<organism evidence="3 4">
    <name type="scientific">Formimonas warabiya</name>
    <dbReference type="NCBI Taxonomy" id="1761012"/>
    <lineage>
        <taxon>Bacteria</taxon>
        <taxon>Bacillati</taxon>
        <taxon>Bacillota</taxon>
        <taxon>Clostridia</taxon>
        <taxon>Eubacteriales</taxon>
        <taxon>Peptococcaceae</taxon>
        <taxon>Candidatus Formimonas</taxon>
    </lineage>
</organism>
<evidence type="ECO:0000256" key="1">
    <source>
        <dbReference type="SAM" id="Phobius"/>
    </source>
</evidence>
<dbReference type="PANTHER" id="PTHR35342">
    <property type="entry name" value="TRICARBOXYLIC TRANSPORT PROTEIN"/>
    <property type="match status" value="1"/>
</dbReference>
<keyword evidence="4" id="KW-1185">Reference proteome</keyword>